<keyword evidence="3" id="KW-0378">Hydrolase</keyword>
<evidence type="ECO:0000313" key="5">
    <source>
        <dbReference type="EMBL" id="WGH74685.1"/>
    </source>
</evidence>
<keyword evidence="6" id="KW-1185">Reference proteome</keyword>
<name>A0ABY8L3I4_9FLAO</name>
<dbReference type="Gene3D" id="2.60.40.3440">
    <property type="match status" value="1"/>
</dbReference>
<dbReference type="EMBL" id="CP122539">
    <property type="protein sequence ID" value="WGH74685.1"/>
    <property type="molecule type" value="Genomic_DNA"/>
</dbReference>
<dbReference type="GO" id="GO:0004519">
    <property type="term" value="F:endonuclease activity"/>
    <property type="evidence" value="ECO:0007669"/>
    <property type="project" value="UniProtKB-KW"/>
</dbReference>
<keyword evidence="5" id="KW-0255">Endonuclease</keyword>
<feature type="region of interest" description="Disordered" evidence="4">
    <location>
        <begin position="210"/>
        <end position="229"/>
    </location>
</feature>
<organism evidence="5 6">
    <name type="scientific">Tenacibaculum tangerinum</name>
    <dbReference type="NCBI Taxonomy" id="3038772"/>
    <lineage>
        <taxon>Bacteria</taxon>
        <taxon>Pseudomonadati</taxon>
        <taxon>Bacteroidota</taxon>
        <taxon>Flavobacteriia</taxon>
        <taxon>Flavobacteriales</taxon>
        <taxon>Flavobacteriaceae</taxon>
        <taxon>Tenacibaculum</taxon>
    </lineage>
</organism>
<dbReference type="Proteomes" id="UP001232001">
    <property type="component" value="Chromosome"/>
</dbReference>
<keyword evidence="2" id="KW-0540">Nuclease</keyword>
<dbReference type="InterPro" id="IPR007346">
    <property type="entry name" value="Endonuclease-I"/>
</dbReference>
<evidence type="ECO:0000256" key="2">
    <source>
        <dbReference type="ARBA" id="ARBA00022722"/>
    </source>
</evidence>
<dbReference type="Pfam" id="PF17963">
    <property type="entry name" value="Big_9"/>
    <property type="match status" value="1"/>
</dbReference>
<sequence length="379" mass="41132">MKKVIGLMAMLVLFMNCGGSDSEVVPPVEEDKVVAVNDSFEVNENTETALPSFLANDTYTSGKVKVTFETTSARNGTIVRNNDVFTYTPAKDFVGADSFKYTICSTIDTNSCATATVVITVKATTTGNPGSFSIPSEISAYYKNVDFTLTGSSLKDMLATTVIGTHTTFLDYTPGVWNTLKQSDLDITDNSKVVLIYGYDDTDGNYVTDRTRSKDANGGTAGTDWNREHVYPKSLGNPNLGTSGPGADAHHLRPSDVTFNSQRGSKLFAAGSGNAGDVSGNWYPGDEWKGDVARMMMYMYLRYGNQCLPKNVAVGSAVASDSNMVSLLLEWNAEDPVSDLEKQRNNVVANDQGNRNPFIDNPYLATVIWNGTEAENTWK</sequence>
<gene>
    <name evidence="5" type="ORF">P8625_11390</name>
</gene>
<evidence type="ECO:0000256" key="4">
    <source>
        <dbReference type="SAM" id="MobiDB-lite"/>
    </source>
</evidence>
<dbReference type="SUPFAM" id="SSF54060">
    <property type="entry name" value="His-Me finger endonucleases"/>
    <property type="match status" value="1"/>
</dbReference>
<accession>A0ABY8L3I4</accession>
<reference evidence="5 6" key="1">
    <citation type="submission" date="2023-04" db="EMBL/GenBank/DDBJ databases">
        <title>Tenacibaculum tangerinum sp. nov., isolated from sea tidal flat of South Korea.</title>
        <authorList>
            <person name="Lee S.H."/>
            <person name="Kim J.-J."/>
        </authorList>
    </citation>
    <scope>NUCLEOTIDE SEQUENCE [LARGE SCALE GENOMIC DNA]</scope>
    <source>
        <strain evidence="5 6">GRR-S3-23</strain>
    </source>
</reference>
<evidence type="ECO:0000256" key="1">
    <source>
        <dbReference type="ARBA" id="ARBA00006429"/>
    </source>
</evidence>
<comment type="similarity">
    <text evidence="1">Belongs to the EndA/NucM nuclease family.</text>
</comment>
<dbReference type="PANTHER" id="PTHR33607:SF2">
    <property type="entry name" value="ENDONUCLEASE-1"/>
    <property type="match status" value="1"/>
</dbReference>
<evidence type="ECO:0000313" key="6">
    <source>
        <dbReference type="Proteomes" id="UP001232001"/>
    </source>
</evidence>
<dbReference type="Pfam" id="PF04231">
    <property type="entry name" value="Endonuclease_1"/>
    <property type="match status" value="1"/>
</dbReference>
<dbReference type="RefSeq" id="WP_279650580.1">
    <property type="nucleotide sequence ID" value="NZ_CP122539.1"/>
</dbReference>
<dbReference type="PANTHER" id="PTHR33607">
    <property type="entry name" value="ENDONUCLEASE-1"/>
    <property type="match status" value="1"/>
</dbReference>
<evidence type="ECO:0000256" key="3">
    <source>
        <dbReference type="ARBA" id="ARBA00022801"/>
    </source>
</evidence>
<dbReference type="InterPro" id="IPR044925">
    <property type="entry name" value="His-Me_finger_sf"/>
</dbReference>
<protein>
    <submittedName>
        <fullName evidence="5">Endonuclease</fullName>
    </submittedName>
</protein>
<proteinExistence type="inferred from homology"/>